<dbReference type="CDD" id="cd00156">
    <property type="entry name" value="REC"/>
    <property type="match status" value="1"/>
</dbReference>
<evidence type="ECO:0000259" key="11">
    <source>
        <dbReference type="PROSITE" id="PS50885"/>
    </source>
</evidence>
<evidence type="ECO:0000256" key="1">
    <source>
        <dbReference type="ARBA" id="ARBA00000085"/>
    </source>
</evidence>
<dbReference type="InterPro" id="IPR001789">
    <property type="entry name" value="Sig_transdc_resp-reg_receiver"/>
</dbReference>
<dbReference type="SUPFAM" id="SSF47384">
    <property type="entry name" value="Homodimeric domain of signal transducing histidine kinase"/>
    <property type="match status" value="1"/>
</dbReference>
<dbReference type="Pfam" id="PF00072">
    <property type="entry name" value="Response_reg"/>
    <property type="match status" value="1"/>
</dbReference>
<evidence type="ECO:0000256" key="4">
    <source>
        <dbReference type="ARBA" id="ARBA00022553"/>
    </source>
</evidence>
<dbReference type="EMBL" id="CP054621">
    <property type="protein sequence ID" value="QKS54082.1"/>
    <property type="molecule type" value="Genomic_DNA"/>
</dbReference>
<feature type="transmembrane region" description="Helical" evidence="8">
    <location>
        <begin position="153"/>
        <end position="174"/>
    </location>
</feature>
<dbReference type="SMART" id="SM00304">
    <property type="entry name" value="HAMP"/>
    <property type="match status" value="1"/>
</dbReference>
<comment type="subcellular location">
    <subcellularLocation>
        <location evidence="2">Membrane</location>
    </subcellularLocation>
</comment>
<evidence type="ECO:0000256" key="6">
    <source>
        <dbReference type="ARBA" id="ARBA00022777"/>
    </source>
</evidence>
<dbReference type="KEGG" id="aoz:HUE56_26750"/>
<dbReference type="GO" id="GO:0009927">
    <property type="term" value="F:histidine phosphotransfer kinase activity"/>
    <property type="evidence" value="ECO:0007669"/>
    <property type="project" value="TreeGrafter"/>
</dbReference>
<organism evidence="12 13">
    <name type="scientific">Azospirillum oryzae</name>
    <dbReference type="NCBI Taxonomy" id="286727"/>
    <lineage>
        <taxon>Bacteria</taxon>
        <taxon>Pseudomonadati</taxon>
        <taxon>Pseudomonadota</taxon>
        <taxon>Alphaproteobacteria</taxon>
        <taxon>Rhodospirillales</taxon>
        <taxon>Azospirillaceae</taxon>
        <taxon>Azospirillum</taxon>
    </lineage>
</organism>
<dbReference type="SMART" id="SM00387">
    <property type="entry name" value="HATPase_c"/>
    <property type="match status" value="1"/>
</dbReference>
<dbReference type="InterPro" id="IPR036890">
    <property type="entry name" value="HATPase_C_sf"/>
</dbReference>
<dbReference type="InterPro" id="IPR036097">
    <property type="entry name" value="HisK_dim/P_sf"/>
</dbReference>
<evidence type="ECO:0000256" key="8">
    <source>
        <dbReference type="SAM" id="Phobius"/>
    </source>
</evidence>
<dbReference type="Pfam" id="PF00672">
    <property type="entry name" value="HAMP"/>
    <property type="match status" value="1"/>
</dbReference>
<feature type="domain" description="Histidine kinase" evidence="9">
    <location>
        <begin position="247"/>
        <end position="460"/>
    </location>
</feature>
<keyword evidence="8" id="KW-0812">Transmembrane</keyword>
<dbReference type="Pfam" id="PF00512">
    <property type="entry name" value="HisKA"/>
    <property type="match status" value="1"/>
</dbReference>
<protein>
    <recommendedName>
        <fullName evidence="3">histidine kinase</fullName>
        <ecNumber evidence="3">2.7.13.3</ecNumber>
    </recommendedName>
</protein>
<proteinExistence type="predicted"/>
<keyword evidence="5" id="KW-0808">Transferase</keyword>
<dbReference type="PANTHER" id="PTHR43047:SF9">
    <property type="entry name" value="HISTIDINE KINASE"/>
    <property type="match status" value="1"/>
</dbReference>
<reference evidence="12 13" key="1">
    <citation type="submission" date="2020-06" db="EMBL/GenBank/DDBJ databases">
        <title>Complete genome of Azosprillum oryzae KACC14407.</title>
        <authorList>
            <person name="Kim M."/>
            <person name="Park Y.-J."/>
            <person name="Shin J.-H."/>
        </authorList>
    </citation>
    <scope>NUCLEOTIDE SEQUENCE [LARGE SCALE GENOMIC DNA]</scope>
    <source>
        <strain evidence="12 13">KACC 14407</strain>
        <plasmid evidence="12 13">unnamed6</plasmid>
    </source>
</reference>
<dbReference type="PROSITE" id="PS50885">
    <property type="entry name" value="HAMP"/>
    <property type="match status" value="1"/>
</dbReference>
<dbReference type="InterPro" id="IPR003661">
    <property type="entry name" value="HisK_dim/P_dom"/>
</dbReference>
<dbReference type="InterPro" id="IPR003660">
    <property type="entry name" value="HAMP_dom"/>
</dbReference>
<geneLocation type="plasmid" evidence="12 13">
    <name>unnamed6</name>
</geneLocation>
<dbReference type="PRINTS" id="PR00344">
    <property type="entry name" value="BCTRLSENSOR"/>
</dbReference>
<evidence type="ECO:0000259" key="10">
    <source>
        <dbReference type="PROSITE" id="PS50110"/>
    </source>
</evidence>
<dbReference type="CDD" id="cd00082">
    <property type="entry name" value="HisKA"/>
    <property type="match status" value="1"/>
</dbReference>
<dbReference type="Gene3D" id="1.10.287.130">
    <property type="match status" value="1"/>
</dbReference>
<evidence type="ECO:0000313" key="12">
    <source>
        <dbReference type="EMBL" id="QKS54082.1"/>
    </source>
</evidence>
<dbReference type="RefSeq" id="WP_149200207.1">
    <property type="nucleotide sequence ID" value="NZ_BSOV01000101.1"/>
</dbReference>
<dbReference type="GO" id="GO:0000155">
    <property type="term" value="F:phosphorelay sensor kinase activity"/>
    <property type="evidence" value="ECO:0007669"/>
    <property type="project" value="InterPro"/>
</dbReference>
<evidence type="ECO:0000313" key="13">
    <source>
        <dbReference type="Proteomes" id="UP000509702"/>
    </source>
</evidence>
<dbReference type="Gene3D" id="3.30.565.10">
    <property type="entry name" value="Histidine kinase-like ATPase, C-terminal domain"/>
    <property type="match status" value="1"/>
</dbReference>
<dbReference type="FunFam" id="3.30.565.10:FF:000049">
    <property type="entry name" value="Two-component sensor histidine kinase"/>
    <property type="match status" value="1"/>
</dbReference>
<dbReference type="InterPro" id="IPR004358">
    <property type="entry name" value="Sig_transdc_His_kin-like_C"/>
</dbReference>
<keyword evidence="4 7" id="KW-0597">Phosphoprotein</keyword>
<keyword evidence="8" id="KW-1133">Transmembrane helix</keyword>
<dbReference type="PROSITE" id="PS50110">
    <property type="entry name" value="RESPONSE_REGULATORY"/>
    <property type="match status" value="1"/>
</dbReference>
<dbReference type="AlphaFoldDB" id="A0A6N1B3U3"/>
<comment type="catalytic activity">
    <reaction evidence="1">
        <text>ATP + protein L-histidine = ADP + protein N-phospho-L-histidine.</text>
        <dbReference type="EC" id="2.7.13.3"/>
    </reaction>
</comment>
<keyword evidence="8" id="KW-0472">Membrane</keyword>
<dbReference type="PROSITE" id="PS50109">
    <property type="entry name" value="HIS_KIN"/>
    <property type="match status" value="1"/>
</dbReference>
<feature type="transmembrane region" description="Helical" evidence="8">
    <location>
        <begin position="12"/>
        <end position="34"/>
    </location>
</feature>
<keyword evidence="13" id="KW-1185">Reference proteome</keyword>
<sequence length="660" mass="69403">MFLKIFSRSLVARTTASAVLLVSVLVAVPMIVLIQADVRNTRAELAIRAEMATRIVLDEVTNALWDLDPEEAATALNPLRSIDSFAEAVILGTHGERFTVYRKPGAVIGAGDAATVAAVPLIHQDRSGAARNIGTLLVRLDTGPTDDAIRHHVLVLGGIGAVTLLLVVLGVIWATRGMTLPIAGMTRAMDDLAAGNVTVTVPVRHRDDEIGRMAKALGTFRQNAIDLRAAKERAEQAVASKAKFMAAASHDLRQPAQSLLMLTAMLRATAPNPKVEESARKIEQVVMTLKQLLDELLEVSRLDAGGVTANKAVHEVADLFEALDSQYGPVARGKGLAFAVPQYRAAVMTDRVLLLRLLGNLIDNAIRYTNSGQVQVACLESGGCLIIEVRDTGIGIPEDRLDAIWEEFHQIGNPERNRDNGIGLGLSIVQRLATVLDHPVKVRSTPGKGSVFSVTVPLAPVELAGPDSTADEPAPPALSPVPAPALSPATAPALAAAPALATANGAAVATLADAPAKDGEIAILVIDDDQFVLSAISMFLTTAGHRVAGASTVAQGLRAVEDGTVRPDAVIADYHLSATENGLDFIETVWRRLGLRIPAVLISGRLDGAVTARAAAMGVTVAAKPIMPDRLSALVEQMTAGRPVAALPLDIASPHKTLSE</sequence>
<dbReference type="Gene3D" id="3.40.50.2300">
    <property type="match status" value="1"/>
</dbReference>
<evidence type="ECO:0000256" key="2">
    <source>
        <dbReference type="ARBA" id="ARBA00004370"/>
    </source>
</evidence>
<dbReference type="SUPFAM" id="SSF55874">
    <property type="entry name" value="ATPase domain of HSP90 chaperone/DNA topoisomerase II/histidine kinase"/>
    <property type="match status" value="1"/>
</dbReference>
<dbReference type="SMART" id="SM00448">
    <property type="entry name" value="REC"/>
    <property type="match status" value="1"/>
</dbReference>
<dbReference type="CDD" id="cd06225">
    <property type="entry name" value="HAMP"/>
    <property type="match status" value="1"/>
</dbReference>
<keyword evidence="6 12" id="KW-0418">Kinase</keyword>
<dbReference type="SUPFAM" id="SSF158472">
    <property type="entry name" value="HAMP domain-like"/>
    <property type="match status" value="1"/>
</dbReference>
<dbReference type="InterPro" id="IPR011006">
    <property type="entry name" value="CheY-like_superfamily"/>
</dbReference>
<evidence type="ECO:0000256" key="7">
    <source>
        <dbReference type="PROSITE-ProRule" id="PRU00169"/>
    </source>
</evidence>
<evidence type="ECO:0000256" key="5">
    <source>
        <dbReference type="ARBA" id="ARBA00022679"/>
    </source>
</evidence>
<gene>
    <name evidence="12" type="ORF">HUE56_26750</name>
</gene>
<dbReference type="Pfam" id="PF02518">
    <property type="entry name" value="HATPase_c"/>
    <property type="match status" value="1"/>
</dbReference>
<evidence type="ECO:0000256" key="3">
    <source>
        <dbReference type="ARBA" id="ARBA00012438"/>
    </source>
</evidence>
<dbReference type="EC" id="2.7.13.3" evidence="3"/>
<dbReference type="InterPro" id="IPR005467">
    <property type="entry name" value="His_kinase_dom"/>
</dbReference>
<dbReference type="OrthoDB" id="9764438at2"/>
<feature type="domain" description="Response regulatory" evidence="10">
    <location>
        <begin position="522"/>
        <end position="639"/>
    </location>
</feature>
<evidence type="ECO:0000259" key="9">
    <source>
        <dbReference type="PROSITE" id="PS50109"/>
    </source>
</evidence>
<name>A0A6N1B3U3_9PROT</name>
<dbReference type="GO" id="GO:0005886">
    <property type="term" value="C:plasma membrane"/>
    <property type="evidence" value="ECO:0007669"/>
    <property type="project" value="TreeGrafter"/>
</dbReference>
<dbReference type="SMART" id="SM00388">
    <property type="entry name" value="HisKA"/>
    <property type="match status" value="1"/>
</dbReference>
<keyword evidence="12" id="KW-0614">Plasmid</keyword>
<feature type="modified residue" description="4-aspartylphosphate" evidence="7">
    <location>
        <position position="573"/>
    </location>
</feature>
<dbReference type="PANTHER" id="PTHR43047">
    <property type="entry name" value="TWO-COMPONENT HISTIDINE PROTEIN KINASE"/>
    <property type="match status" value="1"/>
</dbReference>
<dbReference type="Proteomes" id="UP000509702">
    <property type="component" value="Plasmid unnamed6"/>
</dbReference>
<dbReference type="InterPro" id="IPR003594">
    <property type="entry name" value="HATPase_dom"/>
</dbReference>
<accession>A0A6N1B3U3</accession>
<dbReference type="Gene3D" id="6.10.340.10">
    <property type="match status" value="1"/>
</dbReference>
<feature type="domain" description="HAMP" evidence="11">
    <location>
        <begin position="176"/>
        <end position="229"/>
    </location>
</feature>
<dbReference type="SUPFAM" id="SSF52172">
    <property type="entry name" value="CheY-like"/>
    <property type="match status" value="1"/>
</dbReference>